<dbReference type="Proteomes" id="UP000005951">
    <property type="component" value="Unassembled WGS sequence"/>
</dbReference>
<proteinExistence type="predicted"/>
<evidence type="ECO:0000313" key="2">
    <source>
        <dbReference type="Proteomes" id="UP000005951"/>
    </source>
</evidence>
<dbReference type="AlphaFoldDB" id="K8X8F1"/>
<protein>
    <recommendedName>
        <fullName evidence="3">DUF3263 domain-containing protein</fullName>
    </recommendedName>
</protein>
<name>K8X8F1_RHOOP</name>
<comment type="caution">
    <text evidence="1">The sequence shown here is derived from an EMBL/GenBank/DDBJ whole genome shotgun (WGS) entry which is preliminary data.</text>
</comment>
<evidence type="ECO:0000313" key="1">
    <source>
        <dbReference type="EMBL" id="EKT77773.1"/>
    </source>
</evidence>
<accession>K8X8F1</accession>
<evidence type="ECO:0008006" key="3">
    <source>
        <dbReference type="Google" id="ProtNLM"/>
    </source>
</evidence>
<gene>
    <name evidence="1" type="ORF">WSS_A35903</name>
</gene>
<dbReference type="EMBL" id="AJYC02000138">
    <property type="protein sequence ID" value="EKT77773.1"/>
    <property type="molecule type" value="Genomic_DNA"/>
</dbReference>
<dbReference type="RefSeq" id="WP_005263595.1">
    <property type="nucleotide sequence ID" value="NZ_AJYC02000138.1"/>
</dbReference>
<sequence length="82" mass="9589">MDSYDKALLDYTTRWCNFGGGDEDIFTEFGLTPEVFYRRVLALLEQRFVTELEFPARQYLRAYCTEKLTASAHQRRARAVGL</sequence>
<reference evidence="1 2" key="1">
    <citation type="journal article" date="2013" name="Genome Announc.">
        <title>Draft Genome Sequence of Rhodococcus opacus Strain M213 Shows a Diverse Catabolic Potential.</title>
        <authorList>
            <person name="Pathak A."/>
            <person name="Green S.J."/>
            <person name="Ogram A."/>
            <person name="Chauhan A."/>
        </authorList>
    </citation>
    <scope>NUCLEOTIDE SEQUENCE [LARGE SCALE GENOMIC DNA]</scope>
    <source>
        <strain evidence="1 2">M213</strain>
    </source>
</reference>
<organism evidence="1 2">
    <name type="scientific">Rhodococcus opacus M213</name>
    <dbReference type="NCBI Taxonomy" id="1129896"/>
    <lineage>
        <taxon>Bacteria</taxon>
        <taxon>Bacillati</taxon>
        <taxon>Actinomycetota</taxon>
        <taxon>Actinomycetes</taxon>
        <taxon>Mycobacteriales</taxon>
        <taxon>Nocardiaceae</taxon>
        <taxon>Rhodococcus</taxon>
    </lineage>
</organism>